<protein>
    <recommendedName>
        <fullName evidence="3">AsmA domain-containing protein</fullName>
    </recommendedName>
</protein>
<dbReference type="InterPro" id="IPR052894">
    <property type="entry name" value="AsmA-related"/>
</dbReference>
<keyword evidence="2" id="KW-1133">Transmembrane helix</keyword>
<keyword evidence="2" id="KW-0812">Transmembrane</keyword>
<feature type="domain" description="AsmA" evidence="3">
    <location>
        <begin position="6"/>
        <end position="143"/>
    </location>
</feature>
<accession>A0A3B0TXF4</accession>
<keyword evidence="2" id="KW-0472">Membrane</keyword>
<evidence type="ECO:0000259" key="3">
    <source>
        <dbReference type="Pfam" id="PF05170"/>
    </source>
</evidence>
<dbReference type="GO" id="GO:0090313">
    <property type="term" value="P:regulation of protein targeting to membrane"/>
    <property type="evidence" value="ECO:0007669"/>
    <property type="project" value="TreeGrafter"/>
</dbReference>
<dbReference type="InterPro" id="IPR007844">
    <property type="entry name" value="AsmA"/>
</dbReference>
<feature type="region of interest" description="Disordered" evidence="1">
    <location>
        <begin position="1160"/>
        <end position="1222"/>
    </location>
</feature>
<name>A0A3B0TXF4_9ZZZZ</name>
<dbReference type="PANTHER" id="PTHR30441:SF4">
    <property type="entry name" value="PROTEIN ASMA"/>
    <property type="match status" value="1"/>
</dbReference>
<gene>
    <name evidence="4" type="ORF">MNBD_ALPHA12-2336</name>
</gene>
<evidence type="ECO:0000313" key="4">
    <source>
        <dbReference type="EMBL" id="VAW18117.1"/>
    </source>
</evidence>
<dbReference type="Pfam" id="PF05170">
    <property type="entry name" value="AsmA"/>
    <property type="match status" value="1"/>
</dbReference>
<proteinExistence type="predicted"/>
<reference evidence="4" key="1">
    <citation type="submission" date="2018-06" db="EMBL/GenBank/DDBJ databases">
        <authorList>
            <person name="Zhirakovskaya E."/>
        </authorList>
    </citation>
    <scope>NUCLEOTIDE SEQUENCE</scope>
</reference>
<dbReference type="GO" id="GO:0005886">
    <property type="term" value="C:plasma membrane"/>
    <property type="evidence" value="ECO:0007669"/>
    <property type="project" value="TreeGrafter"/>
</dbReference>
<feature type="transmembrane region" description="Helical" evidence="2">
    <location>
        <begin position="6"/>
        <end position="27"/>
    </location>
</feature>
<dbReference type="PANTHER" id="PTHR30441">
    <property type="entry name" value="DUF748 DOMAIN-CONTAINING PROTEIN"/>
    <property type="match status" value="1"/>
</dbReference>
<organism evidence="4">
    <name type="scientific">hydrothermal vent metagenome</name>
    <dbReference type="NCBI Taxonomy" id="652676"/>
    <lineage>
        <taxon>unclassified sequences</taxon>
        <taxon>metagenomes</taxon>
        <taxon>ecological metagenomes</taxon>
    </lineage>
</organism>
<evidence type="ECO:0000256" key="1">
    <source>
        <dbReference type="SAM" id="MobiDB-lite"/>
    </source>
</evidence>
<dbReference type="AlphaFoldDB" id="A0A3B0TXF4"/>
<dbReference type="EMBL" id="UOEO01000084">
    <property type="protein sequence ID" value="VAW18117.1"/>
    <property type="molecule type" value="Genomic_DNA"/>
</dbReference>
<sequence>MLNRLYIVIGVLAIMVLGAGFVVPRLIDWSQYRDRLETLAAVNLGTDVAIGGEIDLALLPQPRVGFGRTIVGPPDKPFLEIGNIVADFSLMDFLRDRLSVTQLVLEAPQINLNIDKNGKFNIPFAFPKTLGASKISVASAQIKAGMISLSDARTGQSFKIDQFEGSLRVSNLRGPFGLQGVGMFDGRPMEVKLNTSAMNEAGGMQVSLLIRPQDGAYSFSGEGLFSASSNPGFKGKVTYRAAPVGADEAERVRGDLVITSEAEFSAQKLLLSSFSIKPDENRASTRLSGAAVIKLGANPEFDVVISGGVLSMAPPDMRKNQQETPYALVQLLNEIPAPYVPLMPGRIGVDIAELDLRSFALRKVRIDATSDGKSWKLADFTGILAGNSRLTLTGTVSGVNEKLAYDGVIKLETSRLDALARLWRREDKRNLLFNRDASIAADITLENGKIGVANGKFTLEDVVHDFAAQLQLAGKRNALISARFKTLSRDQSQALSALLPDFSGDGRFKATFASGSLDVAAESASLFDLAGKNLALQMDWGENGIKIVRASAQDLGGARLSFAGDFSGTLAKPTISGNGRISLSAVARTGFAEKLLSAAGADKILQDAVVGALPLAATFKLAAPDENGGQELSATGRAGVADFKVSVGVKDNIGNFIQAPLVINASISSELPDALNKQLGLGPNSLLASNGPVSITVIGQGTLLNSLATTLVAQSGDDRVGFAGTLILSDLSRLRGRGLLDFSLSDPYPLLQLAGMDGIHLGAVEGTGEINFTGSQTLSLQNIVANAKGASGAPVAGQLVMSENGDSRLVTGQLDVGALDVSQLLALVGGPTALVAGDGVWPEGPVDLGSLVRSTRGRVELTTPAISAFGRVLISDAGFELSWDASRITLANIAGSNGAGSVSGSVEFCCSALAEQKQLSARMSLNGVPLENILPDAIKSDLKGTLDAGVRIEASGASVARMMKTLSGEGSFAIKGFEVARFDPEVFNALAGVKDIAEMDKGALSSLVSQALGQGNFKAADFSGVFQLAQGAARAENLAAEGVDARLLGNLGVDFSDLSISGKWSLSPTQMDNHIGLVNQSTAQVSAILTGNLNAPKRQLELGAMIDAIQARALEIELARLERVRAEEMQRSAQAAAQRAEAMARDARIKAEEALRKAAEEEAHKIAKGETIPVDSDPQNPAPTDLAPIEPRTTELAPTELAPTELLPTDQGPAATDLLGGQ</sequence>
<evidence type="ECO:0000256" key="2">
    <source>
        <dbReference type="SAM" id="Phobius"/>
    </source>
</evidence>